<dbReference type="PANTHER" id="PTHR24068">
    <property type="entry name" value="UBIQUITIN-CONJUGATING ENZYME E2"/>
    <property type="match status" value="1"/>
</dbReference>
<dbReference type="Gene3D" id="3.10.110.10">
    <property type="entry name" value="Ubiquitin Conjugating Enzyme"/>
    <property type="match status" value="1"/>
</dbReference>
<evidence type="ECO:0000313" key="4">
    <source>
        <dbReference type="Proteomes" id="UP001162131"/>
    </source>
</evidence>
<feature type="domain" description="UBC core" evidence="2">
    <location>
        <begin position="11"/>
        <end position="143"/>
    </location>
</feature>
<dbReference type="FunFam" id="3.10.110.10:FF:000026">
    <property type="entry name" value="Ubiquitin-conjugating enzyme E2 variant"/>
    <property type="match status" value="1"/>
</dbReference>
<evidence type="ECO:0000313" key="3">
    <source>
        <dbReference type="EMBL" id="CAG9321247.1"/>
    </source>
</evidence>
<dbReference type="InterPro" id="IPR000608">
    <property type="entry name" value="UBC"/>
</dbReference>
<protein>
    <recommendedName>
        <fullName evidence="2">UBC core domain-containing protein</fullName>
    </recommendedName>
</protein>
<dbReference type="CDD" id="cd23807">
    <property type="entry name" value="UEV_UBE2V"/>
    <property type="match status" value="1"/>
</dbReference>
<accession>A0AAU9IZL2</accession>
<organism evidence="3 4">
    <name type="scientific">Blepharisma stoltei</name>
    <dbReference type="NCBI Taxonomy" id="1481888"/>
    <lineage>
        <taxon>Eukaryota</taxon>
        <taxon>Sar</taxon>
        <taxon>Alveolata</taxon>
        <taxon>Ciliophora</taxon>
        <taxon>Postciliodesmatophora</taxon>
        <taxon>Heterotrichea</taxon>
        <taxon>Heterotrichida</taxon>
        <taxon>Blepharismidae</taxon>
        <taxon>Blepharisma</taxon>
    </lineage>
</organism>
<keyword evidence="1" id="KW-0833">Ubl conjugation pathway</keyword>
<name>A0AAU9IZL2_9CILI</name>
<dbReference type="SMART" id="SM00212">
    <property type="entry name" value="UBCc"/>
    <property type="match status" value="1"/>
</dbReference>
<gene>
    <name evidence="3" type="ORF">BSTOLATCC_MIC28534</name>
</gene>
<dbReference type="PROSITE" id="PS50127">
    <property type="entry name" value="UBC_2"/>
    <property type="match status" value="1"/>
</dbReference>
<reference evidence="3" key="1">
    <citation type="submission" date="2021-09" db="EMBL/GenBank/DDBJ databases">
        <authorList>
            <consortium name="AG Swart"/>
            <person name="Singh M."/>
            <person name="Singh A."/>
            <person name="Seah K."/>
            <person name="Emmerich C."/>
        </authorList>
    </citation>
    <scope>NUCLEOTIDE SEQUENCE</scope>
    <source>
        <strain evidence="3">ATCC30299</strain>
    </source>
</reference>
<dbReference type="AlphaFoldDB" id="A0AAU9IZL2"/>
<dbReference type="Proteomes" id="UP001162131">
    <property type="component" value="Unassembled WGS sequence"/>
</dbReference>
<proteinExistence type="predicted"/>
<evidence type="ECO:0000259" key="2">
    <source>
        <dbReference type="PROSITE" id="PS50127"/>
    </source>
</evidence>
<comment type="caution">
    <text evidence="3">The sequence shown here is derived from an EMBL/GenBank/DDBJ whole genome shotgun (WGS) entry which is preliminary data.</text>
</comment>
<dbReference type="SUPFAM" id="SSF54495">
    <property type="entry name" value="UBC-like"/>
    <property type="match status" value="1"/>
</dbReference>
<dbReference type="Pfam" id="PF00179">
    <property type="entry name" value="UQ_con"/>
    <property type="match status" value="1"/>
</dbReference>
<keyword evidence="4" id="KW-1185">Reference proteome</keyword>
<sequence length="143" mass="16091">MQSEGKIYLVPRNFRLLGELEKGEKGVGDGNVSYGLEVADDITLSSWIGMIQGPPGTVHENRLYNIRIFCGPRYPQEAPQVTFITKINMNGVNARGAVDRNVFRVLGAWNSSFTIESILVEIRNEMAADRNKRLAQPNEFENY</sequence>
<dbReference type="InterPro" id="IPR016135">
    <property type="entry name" value="UBQ-conjugating_enzyme/RWD"/>
</dbReference>
<dbReference type="EMBL" id="CAJZBQ010000028">
    <property type="protein sequence ID" value="CAG9321247.1"/>
    <property type="molecule type" value="Genomic_DNA"/>
</dbReference>
<evidence type="ECO:0000256" key="1">
    <source>
        <dbReference type="ARBA" id="ARBA00022786"/>
    </source>
</evidence>